<keyword evidence="3" id="KW-0028">Amino-acid biosynthesis</keyword>
<evidence type="ECO:0000259" key="5">
    <source>
        <dbReference type="Pfam" id="PF13537"/>
    </source>
</evidence>
<comment type="pathway">
    <text evidence="1">Amino-acid biosynthesis; L-asparagine biosynthesis; L-asparagine from L-aspartate (L-Gln route): step 1/1.</text>
</comment>
<reference evidence="6 7" key="1">
    <citation type="submission" date="2016-11" db="EMBL/GenBank/DDBJ databases">
        <authorList>
            <person name="Jaros S."/>
            <person name="Januszkiewicz K."/>
            <person name="Wedrychowicz H."/>
        </authorList>
    </citation>
    <scope>NUCLEOTIDE SEQUENCE [LARGE SCALE GENOMIC DNA]</scope>
    <source>
        <strain evidence="6 7">DSM 6191</strain>
    </source>
</reference>
<evidence type="ECO:0000256" key="4">
    <source>
        <dbReference type="ARBA" id="ARBA00048741"/>
    </source>
</evidence>
<dbReference type="Pfam" id="PF13537">
    <property type="entry name" value="GATase_7"/>
    <property type="match status" value="1"/>
</dbReference>
<dbReference type="PANTHER" id="PTHR43284">
    <property type="entry name" value="ASPARAGINE SYNTHETASE (GLUTAMINE-HYDROLYZING)"/>
    <property type="match status" value="1"/>
</dbReference>
<dbReference type="Gene3D" id="3.60.20.10">
    <property type="entry name" value="Glutamine Phosphoribosylpyrophosphate, subunit 1, domain 1"/>
    <property type="match status" value="1"/>
</dbReference>
<evidence type="ECO:0000256" key="2">
    <source>
        <dbReference type="ARBA" id="ARBA00012737"/>
    </source>
</evidence>
<sequence>MPGIYGVINSRNFDLTDIKETGNDNIEHKDYMIGKTSIKKFENDKVFFDNDEFSIIIDGVVLNLQELRNKYTASSWPNTIIKMYKQIGEQFMDSFRGAFSGILCDKINNTFIIFTNHYGDKGIFYTVLEDKVVFSYDLKMVKDILKKNDVGTSFNINAAYELLTYGFMIEDNTIIDKIKRLTAGKYIKINNGKIAVNSFYELNNNIINNLSEEKLIDSFDELFRYSVKLEFDKDIEYGYSHLAGLSGGLDSRMTTWVANDLGYKNITNYTFSKSNYLDYKVAQEIAIKLGNKFIFKSLDDLRYLEDIDLVIKNNGGTGCASGHIHGRSFLELINFDKFGLIHTGQLGDVVVGTFSSKKEHTKPSINDGTYSNLLIDRVNWIELDRYKNEEIFKMYNRGFNGALNSHITMQNYSEVSSPFILKEFMDLCLSIDPKIRFNHNVYYNWILTKYPEAAKYTYEKYRVSIDSFIFKNKLFYLMLKRIPKKLKNKNNEILFKLGFRESKYSNDDMNPFQYWYDTDYNMRKNISNYFEQNLSCIDEFSNLNNDIVWMFNNSLAREKIQILSLLSAYKYMFIEDSNK</sequence>
<name>A0A1M6DL15_9CLOT</name>
<evidence type="ECO:0000256" key="3">
    <source>
        <dbReference type="ARBA" id="ARBA00022888"/>
    </source>
</evidence>
<dbReference type="AlphaFoldDB" id="A0A1M6DL15"/>
<dbReference type="RefSeq" id="WP_073022567.1">
    <property type="nucleotide sequence ID" value="NZ_FQXU01000019.1"/>
</dbReference>
<evidence type="ECO:0000313" key="6">
    <source>
        <dbReference type="EMBL" id="SHI73719.1"/>
    </source>
</evidence>
<accession>A0A1M6DL15</accession>
<proteinExistence type="predicted"/>
<organism evidence="6 7">
    <name type="scientific">Clostridium intestinale DSM 6191</name>
    <dbReference type="NCBI Taxonomy" id="1121320"/>
    <lineage>
        <taxon>Bacteria</taxon>
        <taxon>Bacillati</taxon>
        <taxon>Bacillota</taxon>
        <taxon>Clostridia</taxon>
        <taxon>Eubacteriales</taxon>
        <taxon>Clostridiaceae</taxon>
        <taxon>Clostridium</taxon>
    </lineage>
</organism>
<dbReference type="Proteomes" id="UP000184241">
    <property type="component" value="Unassembled WGS sequence"/>
</dbReference>
<dbReference type="SUPFAM" id="SSF56235">
    <property type="entry name" value="N-terminal nucleophile aminohydrolases (Ntn hydrolases)"/>
    <property type="match status" value="1"/>
</dbReference>
<dbReference type="EC" id="6.3.5.4" evidence="2"/>
<dbReference type="InterPro" id="IPR017932">
    <property type="entry name" value="GATase_2_dom"/>
</dbReference>
<evidence type="ECO:0000256" key="1">
    <source>
        <dbReference type="ARBA" id="ARBA00005187"/>
    </source>
</evidence>
<dbReference type="Gene3D" id="3.40.50.620">
    <property type="entry name" value="HUPs"/>
    <property type="match status" value="1"/>
</dbReference>
<comment type="catalytic activity">
    <reaction evidence="4">
        <text>L-aspartate + L-glutamine + ATP + H2O = L-asparagine + L-glutamate + AMP + diphosphate + H(+)</text>
        <dbReference type="Rhea" id="RHEA:12228"/>
        <dbReference type="ChEBI" id="CHEBI:15377"/>
        <dbReference type="ChEBI" id="CHEBI:15378"/>
        <dbReference type="ChEBI" id="CHEBI:29985"/>
        <dbReference type="ChEBI" id="CHEBI:29991"/>
        <dbReference type="ChEBI" id="CHEBI:30616"/>
        <dbReference type="ChEBI" id="CHEBI:33019"/>
        <dbReference type="ChEBI" id="CHEBI:58048"/>
        <dbReference type="ChEBI" id="CHEBI:58359"/>
        <dbReference type="ChEBI" id="CHEBI:456215"/>
        <dbReference type="EC" id="6.3.5.4"/>
    </reaction>
</comment>
<dbReference type="InterPro" id="IPR014729">
    <property type="entry name" value="Rossmann-like_a/b/a_fold"/>
</dbReference>
<feature type="domain" description="Glutamine amidotransferase type-2" evidence="5">
    <location>
        <begin position="49"/>
        <end position="141"/>
    </location>
</feature>
<dbReference type="GO" id="GO:0006529">
    <property type="term" value="P:asparagine biosynthetic process"/>
    <property type="evidence" value="ECO:0007669"/>
    <property type="project" value="UniProtKB-KW"/>
</dbReference>
<protein>
    <recommendedName>
        <fullName evidence="2">asparagine synthase (glutamine-hydrolyzing)</fullName>
        <ecNumber evidence="2">6.3.5.4</ecNumber>
    </recommendedName>
</protein>
<dbReference type="InterPro" id="IPR051786">
    <property type="entry name" value="ASN_synthetase/amidase"/>
</dbReference>
<dbReference type="EMBL" id="FQXU01000019">
    <property type="protein sequence ID" value="SHI73719.1"/>
    <property type="molecule type" value="Genomic_DNA"/>
</dbReference>
<dbReference type="SUPFAM" id="SSF52402">
    <property type="entry name" value="Adenine nucleotide alpha hydrolases-like"/>
    <property type="match status" value="1"/>
</dbReference>
<dbReference type="InterPro" id="IPR029055">
    <property type="entry name" value="Ntn_hydrolases_N"/>
</dbReference>
<gene>
    <name evidence="6" type="ORF">SAMN02745941_04252</name>
</gene>
<evidence type="ECO:0000313" key="7">
    <source>
        <dbReference type="Proteomes" id="UP000184241"/>
    </source>
</evidence>
<keyword evidence="3" id="KW-0061">Asparagine biosynthesis</keyword>
<dbReference type="PANTHER" id="PTHR43284:SF1">
    <property type="entry name" value="ASPARAGINE SYNTHETASE"/>
    <property type="match status" value="1"/>
</dbReference>
<dbReference type="GO" id="GO:0004066">
    <property type="term" value="F:asparagine synthase (glutamine-hydrolyzing) activity"/>
    <property type="evidence" value="ECO:0007669"/>
    <property type="project" value="UniProtKB-EC"/>
</dbReference>